<accession>A0A6J0Z921</accession>
<dbReference type="InterPro" id="IPR033116">
    <property type="entry name" value="TRYPSIN_SER"/>
</dbReference>
<keyword evidence="4 10" id="KW-0378">Hydrolase</keyword>
<dbReference type="PIRSF" id="PIRSF037941">
    <property type="entry name" value="TMPRSS11ABCDE"/>
    <property type="match status" value="1"/>
</dbReference>
<protein>
    <recommendedName>
        <fullName evidence="10">Transmembrane protease serine</fullName>
        <ecNumber evidence="10">3.4.21.-</ecNumber>
    </recommendedName>
</protein>
<evidence type="ECO:0000256" key="8">
    <source>
        <dbReference type="ARBA" id="ARBA00023136"/>
    </source>
</evidence>
<dbReference type="InterPro" id="IPR001314">
    <property type="entry name" value="Peptidase_S1A"/>
</dbReference>
<dbReference type="PROSITE" id="PS00134">
    <property type="entry name" value="TRYPSIN_HIS"/>
    <property type="match status" value="1"/>
</dbReference>
<dbReference type="InterPro" id="IPR017329">
    <property type="entry name" value="Pept_S1A_HAT/DESC1"/>
</dbReference>
<proteinExistence type="inferred from homology"/>
<dbReference type="EC" id="3.4.21.-" evidence="10"/>
<dbReference type="GeneID" id="110150945"/>
<dbReference type="CDD" id="cd00190">
    <property type="entry name" value="Tryp_SPc"/>
    <property type="match status" value="1"/>
</dbReference>
<dbReference type="FunCoup" id="A0A6J0Z921">
    <property type="interactions" value="33"/>
</dbReference>
<reference evidence="15" key="1">
    <citation type="journal article" date="2022" name="J. Hered.">
        <title>A De Novo Chromosome-Level Genome Assembly of the White-Tailed Deer, Odocoileus Virginianus.</title>
        <authorList>
            <person name="London E.W."/>
            <person name="Roca A.L."/>
            <person name="Novakofski J.E."/>
            <person name="Mateus-Pinilla N.E."/>
        </authorList>
    </citation>
    <scope>NUCLEOTIDE SEQUENCE [LARGE SCALE GENOMIC DNA]</scope>
</reference>
<dbReference type="InterPro" id="IPR009003">
    <property type="entry name" value="Peptidase_S1_PA"/>
</dbReference>
<gene>
    <name evidence="16" type="primary">LOC110150945</name>
</gene>
<dbReference type="PROSITE" id="PS50240">
    <property type="entry name" value="TRYPSIN_DOM"/>
    <property type="match status" value="1"/>
</dbReference>
<dbReference type="SUPFAM" id="SSF50494">
    <property type="entry name" value="Trypsin-like serine proteases"/>
    <property type="match status" value="1"/>
</dbReference>
<keyword evidence="2 10" id="KW-0645">Protease</keyword>
<sequence>MYRPARVASASRSLNPYVVFFVVVAVVAILAVIIGLLVYFLAFDQKSSFYQSSIQILGIQYSDEFSSPATEKYRTLSGNIESMITRTFKESDLKNQFIKAHVVKLRQSGNDLIADIVMKFTFTRRNNEASMKRRIESILHQMPNNSEDFEITPTQLIIMVKLLEHLPDVSIMIFLAHYFPSPLECGVRSGLITLSEERIMGGSKAEEGDWPWQVSLQWSSSHRCGGALISNRWILSAAHCFRSYSEPRQWIATFGTSTTSPQQRVGVTRILIHDNYNPETHENDIALVQLDREVTYTRYIHRVCLPEANQAISPGSTAYVTGWGSQSYSGSTVPELEQAQVNIISNNICNAPAGYNGAVLSGMLCAGVPQGGVDACQGDSGGPLVQEDSRQHWFIVGIVSWGYQCGLPDKPGVYTRVTAYRDWITQQIGI</sequence>
<evidence type="ECO:0000256" key="6">
    <source>
        <dbReference type="ARBA" id="ARBA00022968"/>
    </source>
</evidence>
<dbReference type="Gene3D" id="3.30.70.960">
    <property type="entry name" value="SEA domain"/>
    <property type="match status" value="1"/>
</dbReference>
<dbReference type="GO" id="GO:0005576">
    <property type="term" value="C:extracellular region"/>
    <property type="evidence" value="ECO:0007669"/>
    <property type="project" value="InterPro"/>
</dbReference>
<dbReference type="OrthoDB" id="9425590at2759"/>
<evidence type="ECO:0000256" key="11">
    <source>
        <dbReference type="PIRSR" id="PIRSR037941-1"/>
    </source>
</evidence>
<dbReference type="Proteomes" id="UP001652640">
    <property type="component" value="Chromosome 29"/>
</dbReference>
<evidence type="ECO:0000256" key="3">
    <source>
        <dbReference type="ARBA" id="ARBA00022692"/>
    </source>
</evidence>
<evidence type="ECO:0000256" key="1">
    <source>
        <dbReference type="ARBA" id="ARBA00004606"/>
    </source>
</evidence>
<keyword evidence="5 10" id="KW-0720">Serine protease</keyword>
<dbReference type="SUPFAM" id="SSF82671">
    <property type="entry name" value="SEA domain"/>
    <property type="match status" value="1"/>
</dbReference>
<dbReference type="GO" id="GO:0006508">
    <property type="term" value="P:proteolysis"/>
    <property type="evidence" value="ECO:0007669"/>
    <property type="project" value="UniProtKB-KW"/>
</dbReference>
<evidence type="ECO:0000259" key="14">
    <source>
        <dbReference type="PROSITE" id="PS50240"/>
    </source>
</evidence>
<keyword evidence="6" id="KW-0735">Signal-anchor</keyword>
<feature type="active site" description="Charge relay system" evidence="11">
    <location>
        <position position="380"/>
    </location>
</feature>
<keyword evidence="15" id="KW-1185">Reference proteome</keyword>
<dbReference type="PROSITE" id="PS50024">
    <property type="entry name" value="SEA"/>
    <property type="match status" value="1"/>
</dbReference>
<dbReference type="InterPro" id="IPR036364">
    <property type="entry name" value="SEA_dom_sf"/>
</dbReference>
<dbReference type="AlphaFoldDB" id="A0A6J0Z921"/>
<dbReference type="PRINTS" id="PR00722">
    <property type="entry name" value="CHYMOTRYPSIN"/>
</dbReference>
<dbReference type="InterPro" id="IPR043504">
    <property type="entry name" value="Peptidase_S1_PA_chymotrypsin"/>
</dbReference>
<feature type="transmembrane region" description="Helical" evidence="12">
    <location>
        <begin position="17"/>
        <end position="42"/>
    </location>
</feature>
<feature type="domain" description="Peptidase S1" evidence="14">
    <location>
        <begin position="199"/>
        <end position="429"/>
    </location>
</feature>
<feature type="active site" description="Charge relay system" evidence="11">
    <location>
        <position position="239"/>
    </location>
</feature>
<dbReference type="InParanoid" id="A0A6J0Z921"/>
<keyword evidence="3 12" id="KW-0812">Transmembrane</keyword>
<dbReference type="GO" id="GO:0004252">
    <property type="term" value="F:serine-type endopeptidase activity"/>
    <property type="evidence" value="ECO:0007669"/>
    <property type="project" value="UniProtKB-UniRule"/>
</dbReference>
<dbReference type="Gene3D" id="2.40.10.10">
    <property type="entry name" value="Trypsin-like serine proteases"/>
    <property type="match status" value="2"/>
</dbReference>
<dbReference type="Pfam" id="PF01390">
    <property type="entry name" value="SEA"/>
    <property type="match status" value="1"/>
</dbReference>
<evidence type="ECO:0000256" key="2">
    <source>
        <dbReference type="ARBA" id="ARBA00022670"/>
    </source>
</evidence>
<name>A0A6J0Z921_ODOVR</name>
<dbReference type="SMART" id="SM00020">
    <property type="entry name" value="Tryp_SPc"/>
    <property type="match status" value="1"/>
</dbReference>
<evidence type="ECO:0000256" key="10">
    <source>
        <dbReference type="PIRNR" id="PIRNR037941"/>
    </source>
</evidence>
<evidence type="ECO:0000313" key="15">
    <source>
        <dbReference type="Proteomes" id="UP001652640"/>
    </source>
</evidence>
<dbReference type="InterPro" id="IPR000082">
    <property type="entry name" value="SEA_dom"/>
</dbReference>
<dbReference type="InterPro" id="IPR018114">
    <property type="entry name" value="TRYPSIN_HIS"/>
</dbReference>
<evidence type="ECO:0000256" key="9">
    <source>
        <dbReference type="ARBA" id="ARBA00023157"/>
    </source>
</evidence>
<dbReference type="InterPro" id="IPR001254">
    <property type="entry name" value="Trypsin_dom"/>
</dbReference>
<feature type="active site" description="Charge relay system" evidence="11">
    <location>
        <position position="284"/>
    </location>
</feature>
<keyword evidence="8 10" id="KW-0472">Membrane</keyword>
<dbReference type="KEGG" id="ovr:110150945"/>
<keyword evidence="9" id="KW-1015">Disulfide bond</keyword>
<dbReference type="Pfam" id="PF00089">
    <property type="entry name" value="Trypsin"/>
    <property type="match status" value="1"/>
</dbReference>
<keyword evidence="7 12" id="KW-1133">Transmembrane helix</keyword>
<dbReference type="PANTHER" id="PTHR24252">
    <property type="entry name" value="ACROSIN-RELATED"/>
    <property type="match status" value="1"/>
</dbReference>
<organism evidence="15 16">
    <name type="scientific">Odocoileus virginianus</name>
    <name type="common">White-tailed deer</name>
    <dbReference type="NCBI Taxonomy" id="9874"/>
    <lineage>
        <taxon>Eukaryota</taxon>
        <taxon>Metazoa</taxon>
        <taxon>Chordata</taxon>
        <taxon>Craniata</taxon>
        <taxon>Vertebrata</taxon>
        <taxon>Euteleostomi</taxon>
        <taxon>Mammalia</taxon>
        <taxon>Eutheria</taxon>
        <taxon>Laurasiatheria</taxon>
        <taxon>Artiodactyla</taxon>
        <taxon>Ruminantia</taxon>
        <taxon>Pecora</taxon>
        <taxon>Cervidae</taxon>
        <taxon>Odocoileinae</taxon>
        <taxon>Odocoileus</taxon>
    </lineage>
</organism>
<dbReference type="PROSITE" id="PS00135">
    <property type="entry name" value="TRYPSIN_SER"/>
    <property type="match status" value="1"/>
</dbReference>
<dbReference type="PANTHER" id="PTHR24252:SF26">
    <property type="entry name" value="TRANSMEMBRANE SERINE PROTEASE 9"/>
    <property type="match status" value="1"/>
</dbReference>
<comment type="similarity">
    <text evidence="10">Belongs to the peptidase S1 family.</text>
</comment>
<reference evidence="16" key="2">
    <citation type="submission" date="2025-08" db="UniProtKB">
        <authorList>
            <consortium name="RefSeq"/>
        </authorList>
    </citation>
    <scope>IDENTIFICATION</scope>
    <source>
        <tissue evidence="16">Tongue muscle</tissue>
    </source>
</reference>
<evidence type="ECO:0000313" key="16">
    <source>
        <dbReference type="RefSeq" id="XP_020769686.2"/>
    </source>
</evidence>
<evidence type="ECO:0000259" key="13">
    <source>
        <dbReference type="PROSITE" id="PS50024"/>
    </source>
</evidence>
<dbReference type="GO" id="GO:0005886">
    <property type="term" value="C:plasma membrane"/>
    <property type="evidence" value="ECO:0007669"/>
    <property type="project" value="InterPro"/>
</dbReference>
<evidence type="ECO:0000256" key="4">
    <source>
        <dbReference type="ARBA" id="ARBA00022801"/>
    </source>
</evidence>
<dbReference type="RefSeq" id="XP_020769686.2">
    <property type="nucleotide sequence ID" value="XM_020914027.2"/>
</dbReference>
<evidence type="ECO:0000256" key="7">
    <source>
        <dbReference type="ARBA" id="ARBA00022989"/>
    </source>
</evidence>
<comment type="subcellular location">
    <subcellularLocation>
        <location evidence="1">Membrane</location>
        <topology evidence="1">Single-pass type II membrane protein</topology>
    </subcellularLocation>
</comment>
<evidence type="ECO:0000256" key="5">
    <source>
        <dbReference type="ARBA" id="ARBA00022825"/>
    </source>
</evidence>
<feature type="domain" description="SEA" evidence="13">
    <location>
        <begin position="46"/>
        <end position="163"/>
    </location>
</feature>
<evidence type="ECO:0000256" key="12">
    <source>
        <dbReference type="SAM" id="Phobius"/>
    </source>
</evidence>